<dbReference type="InterPro" id="IPR008979">
    <property type="entry name" value="Galactose-bd-like_sf"/>
</dbReference>
<protein>
    <submittedName>
        <fullName evidence="3">Tandem-95 repeat protein</fullName>
    </submittedName>
</protein>
<dbReference type="GO" id="GO:0005509">
    <property type="term" value="F:calcium ion binding"/>
    <property type="evidence" value="ECO:0007669"/>
    <property type="project" value="InterPro"/>
</dbReference>
<dbReference type="InterPro" id="IPR002126">
    <property type="entry name" value="Cadherin-like_dom"/>
</dbReference>
<keyword evidence="3" id="KW-0614">Plasmid</keyword>
<evidence type="ECO:0000313" key="4">
    <source>
        <dbReference type="Proteomes" id="UP000318483"/>
    </source>
</evidence>
<feature type="domain" description="Cadherin" evidence="2">
    <location>
        <begin position="2915"/>
        <end position="2988"/>
    </location>
</feature>
<dbReference type="PANTHER" id="PTHR45739:SF1">
    <property type="entry name" value="EXTRACELLULAR MATRIX ORGANIZING PROTEIN FRAS1"/>
    <property type="match status" value="1"/>
</dbReference>
<gene>
    <name evidence="3" type="ORF">FPZ52_15770</name>
</gene>
<dbReference type="SUPFAM" id="SSF49313">
    <property type="entry name" value="Cadherin-like"/>
    <property type="match status" value="5"/>
</dbReference>
<dbReference type="GO" id="GO:0009653">
    <property type="term" value="P:anatomical structure morphogenesis"/>
    <property type="evidence" value="ECO:0007669"/>
    <property type="project" value="TreeGrafter"/>
</dbReference>
<dbReference type="Gene3D" id="2.60.40.2810">
    <property type="match status" value="6"/>
</dbReference>
<dbReference type="InterPro" id="IPR015919">
    <property type="entry name" value="Cadherin-like_sf"/>
</dbReference>
<feature type="compositionally biased region" description="Acidic residues" evidence="1">
    <location>
        <begin position="1337"/>
        <end position="1355"/>
    </location>
</feature>
<dbReference type="NCBIfam" id="TIGR01965">
    <property type="entry name" value="VCBS_repeat"/>
    <property type="match status" value="5"/>
</dbReference>
<dbReference type="InterPro" id="IPR025592">
    <property type="entry name" value="DUF4347"/>
</dbReference>
<dbReference type="InterPro" id="IPR040853">
    <property type="entry name" value="RapA2_cadherin-like"/>
</dbReference>
<dbReference type="Pfam" id="PF17803">
    <property type="entry name" value="Cadherin_4"/>
    <property type="match status" value="2"/>
</dbReference>
<dbReference type="Pfam" id="PF17963">
    <property type="entry name" value="Big_9"/>
    <property type="match status" value="20"/>
</dbReference>
<feature type="region of interest" description="Disordered" evidence="1">
    <location>
        <begin position="4700"/>
        <end position="4755"/>
    </location>
</feature>
<dbReference type="SUPFAM" id="SSF49785">
    <property type="entry name" value="Galactose-binding domain-like"/>
    <property type="match status" value="1"/>
</dbReference>
<dbReference type="Pfam" id="PF14252">
    <property type="entry name" value="DUF4347"/>
    <property type="match status" value="1"/>
</dbReference>
<feature type="region of interest" description="Disordered" evidence="1">
    <location>
        <begin position="1301"/>
        <end position="1376"/>
    </location>
</feature>
<name>A0A5B8JAE0_9RHOB</name>
<keyword evidence="4" id="KW-1185">Reference proteome</keyword>
<dbReference type="GO" id="GO:0016020">
    <property type="term" value="C:membrane"/>
    <property type="evidence" value="ECO:0007669"/>
    <property type="project" value="InterPro"/>
</dbReference>
<dbReference type="InterPro" id="IPR018247">
    <property type="entry name" value="EF_Hand_1_Ca_BS"/>
</dbReference>
<dbReference type="OrthoDB" id="9773411at2"/>
<feature type="compositionally biased region" description="Acidic residues" evidence="1">
    <location>
        <begin position="1308"/>
        <end position="1321"/>
    </location>
</feature>
<feature type="compositionally biased region" description="Acidic residues" evidence="1">
    <location>
        <begin position="972"/>
        <end position="990"/>
    </location>
</feature>
<feature type="domain" description="Cadherin" evidence="2">
    <location>
        <begin position="4615"/>
        <end position="4721"/>
    </location>
</feature>
<dbReference type="InterPro" id="IPR051561">
    <property type="entry name" value="FRAS1_ECM"/>
</dbReference>
<proteinExistence type="predicted"/>
<evidence type="ECO:0000259" key="2">
    <source>
        <dbReference type="PROSITE" id="PS50268"/>
    </source>
</evidence>
<feature type="region of interest" description="Disordered" evidence="1">
    <location>
        <begin position="2571"/>
        <end position="2603"/>
    </location>
</feature>
<geneLocation type="plasmid" evidence="3 4">
    <name>unnamed3</name>
</geneLocation>
<dbReference type="InterPro" id="IPR006644">
    <property type="entry name" value="Cadg"/>
</dbReference>
<dbReference type="InterPro" id="IPR013783">
    <property type="entry name" value="Ig-like_fold"/>
</dbReference>
<dbReference type="InterPro" id="IPR010221">
    <property type="entry name" value="VCBS_dom"/>
</dbReference>
<dbReference type="Pfam" id="PF05345">
    <property type="entry name" value="He_PIG"/>
    <property type="match status" value="5"/>
</dbReference>
<sequence>MGRHLRARPRRQPEPRTVREIMLMELEQRIAFDAAAGAAVDEIRDASPADLATPPEPGSENLHQEEALIDALADLSADLLREGTGRQIVIVDGAVPDADQIASQIEGADEVIVLDQGSDGVEQIAAALDGQTGIDALHIVSHGDAGRLWLGSAQLTADSMDGEYADDLARVAAALSDSADILIYGCDFGAGAEGARAMTTLAGLTGADIAASVDDTGATDLGGDWDLERETGEIEAAALTMPDYAHLLAVPVVDLNSEQAPVEMIDNGAFDGGIAGWTATGTAGVWQDIGESYGGIYRFMNDNAVGTLTQTGLSGWDNGFASSGAAQLTLQASFNNGAIPLIRSGVLISIGGVDYAYLRTPITSDPLQDGQPVGGVFYLNGASGNTDTFSGFGFTDIVIDLPETVNSTGDLQFNFVGTGSADNINIDSVSALTATDEVAGSGRDHATTYLTSGPAVSIAATDNSVAHTPGIDLQSASIVLTNAEAGDVLTVGTLPAGITASINTSVAGEITVTLSGAASGSDYAAAIRAVSFQNTELRPALGDRVIEVSVSDGSVTSSSATATVAVVGDVDNDGVADADDIDDDNDGIVDVNEYADYEPADYIGPDYWGAPTLTGATTVGSPDLSLLTDGDTSNAQWLLIDPEGANADYPDFTLSVPLSPVQAVGGLAVDTFVIANDRSLTDGTGEGDGLRNATVVLYDTAGNELGRELLTNLRTDHYEDTLPDYYALSQTYFGVGSFDVIGQTSYTYGPQSDNRTQLREVGLALRAPVTGPQDSDGDGLFDHVDIDSDNDGITDNVEAQTTAGYIAPLGIDTNGDGLDDAYGPEQLITNGTFDGGSLAGWTVTGQVTGLGNRMTFNDSNSTDFGDARQTISTIPGQAYELTFDIGRAGRGGGTVALDIQALDGTAVLANEIVSKTSSSGTTSHTITFVASGEQTTILFDDISTATQSIDITADNISVMEVDETPGLTPVDTDGDGTADYLDDDSDEDGTPDIVERGDGQATSITDTTDTDLDGLLDIFEGADAADGFDPNDENLTGNEFNLRDSDNDVVADGSNAVPLATDFDYRDNPRFVDTDGDGVIDDDDIDDDNDGILDVEEGFDTSVIVPIDTTNIGTGTPVPTLDYNGRPLNITSSTSGDVATHEDVGEIEMRVPDTVSTAELDLTFDIPADLVISSKSDLTPVWFESHDFFTITSPGAQIIVEDPNGSLSIASGIYDGSVTFNPTTTGNTVDPDWSIRVVAATGVNIAFSVDDPAFAGTAFTISIGAVYADTDGDGRLDHLDLDSDNDGITDNVEAQTTAGYIAPSGVDSDGDGLDDAYDADTGDVTPGASVGLTPVDTDGDGTADYLDDDSDDDGTADIAERGDGAPTSITDTTDTDGDGLLDIFEGADAGDGFVAQDENIDASGIYNLADSDDDTAADGSDAAPPTFDLDYRDSVSLPPVVDLNSDAVAGIDYQASYTEGDAAVSIADPANLVIDDDSAEMVAANIVLTNALAGDELVVGTLPAEISAALDTSVAGQITVTLTGEASKADYAAAIRAIGFRNTDDDPVEGDRTVEVTVNDGVFDSGVATTTITVTAENDPPVAGDDAVTTAEDTSVTIDVLGNDIDPEDDPLTITAVDGQPIAPGGFVTVEGGTVTLNANGTLTYAPDADFNGSPSFGYTVDDGNGGTDQATVSVTVTPVPDDPTNTVPGAQTTVEDLALSFGAANGNAVSVADGDGGTLTVTLSVTNGTLSLSGAAGLSFSTGDGSGDATMTFSGTAADINAALEGAFYDPLADYNGPAQMTITTDDGSATDTDTVAITVTPAADIADDNATTDENAPVEITVLANDTFENTGRAITAVDGTAITAGGAPVSVENGEVTLTTDGNLVYTPDLNFNGAASFTYTVTSNGVTETAAVDVSVASINAPPVNTLPAVFTTLEDTALTLTGLSVADNDAGSGDVSITLSVDAGTLVGTAGGGVVVTGSGTASLVLTGTVAELNAWLGGASAPIYTPVADSITAATLTMVSNDNGQTGGPALTDTDTATITITPVNDPPEGTDKTVTIAEDASYTFTAADFGFTDPHDSPAHTLQTVIVTTLPGNGRLTLGGTAVTAGQAIGAASIGQLEWAPDEGTSGTGLAFFTFQLRDNGGTANGGQNTDATPNTFTFNVDAVNDPPVNTLPATFGTDEDTAMALTGLSIADPDADGGEMTITLSVSSGTLAATAGAGVAVSGSGGAVITLTGTLDDLNTYLSSGAAPVFTPGADFSGTVTLTMVTDDQGNTGAGGALTDTDTADIVVAPVNDPPAAADDVITTPEDTAFNGDLPAATDADGDTLTYAAGATAPANGAVTINADGSYTYTPDPDFNGSDSFTYTVTDGIATVEYTVDVTVTAENDPPEATEDSVTTPEDTPVSFDPRDNDIDAEGDPLTITEIDGNPIAPGGSIPVEGGMVTMEPDGSLSFTPDDGFNGDPSFTYTVDDGNGGTDIGTVNLSVIPVNDTPESSVIPDRQSNDADSVTLDLSGNFSDPDGDTLSFSATGLPPGLIIDPATGIVSGTIDSDASTGGPYGVTVIATDPGGLTASRSFTWDVANPAPEAFDDDLSTTENTSLTGSVLDDNGSGADSDPDGDMVTVSRVAGAAANVGAAVAGSDGGSFTIASDGSLSFDPGTDFDDLATGEIRQTTVSYTITDGEGGTDTATVVITVTGVNDGPQATGDTVTTDEDTPVTFDPRGNDTDPDGDPLTITEVDGQPIVPGGSVPVDGGIVTMETDGSLTYAPDPDSSGSPSFTYTIDDGNGGTDTGTVNVTVNAVNDTPVARDDSFTTNEDTPAIIDVLINDSDVDGDELDVFEIDGAPVTVGSTVAVTGGTVALQADGTVLFTPDDDFNGATSFTYRVMDGAGGTAMAIVTGTVTPTNDPPVAADDAVSTGEDETFAGQLPAATDTDGDDVTYSAGGTPPDHGALTIDPDGSYTYDPDPDFNGTDSFTYIIEDGNGGSNEYTVTVNVAADNDAPIVDPNEIDDMVRADGDTVSIDLAPFFSDPDGDALNYVIEGLPAGLTYNPATGVITGTIDRGASQNGPNSDGIYPITVTAWDRAGGTGLSTTATFDLTVTNPAPTAANDAATTDEDTEVNIEVLVNDTDPDGDPLTVTGAMAGNGSVVIENDGTLTYTPDADFNGTDTITYTIDDGNGGISTAQVTVTVNAVNDTPVINEPLPDETDNDGQDKTGPEAIDLSVYFSDVDGDDLTFNATGLPSGLTIDPDTGIVSGTVVNDASQGGPGNDGVYTVQVTADDGNGETVSDTFTWVISNLPPSAINDTLPGTGEVSEDSGQTDVDAVDGLLANDSDPDGDAISVTAVNGASIPGGGSVLASGSHGGHFIVYEDGRYSFTPNEEFEDLQAGESRATTITYTISDDDGHTDTATLTVIVTGINDAPTVDADGLPDVTKADSQSLDVDQLDIAEYFHDVEGDTLNFSASGLPAGLSMNSATGAITGTIASDASQGGPGGDGIYTVTVTADDGNGGAVEGEFTFIVTNPAPTAANDAIATPEDTAVDIDVLSNDIDPDGDVLSVDGDQPPEAGNGTVTINPNQTLNYVPDENFIGIDTIVYRVTDGEGGFSTATVTVTVTGVNDVPTLDLDADGTGLGYADTFTEGGDPVAVADIDAVVFDVEDEIISLDISLAGFADTGAEIIHLGSGATLTVGTASSGTVTFGETTFAYDYDPATGLSFANAASATTPMPQVDINELLRAISYENTTDDPTAGDRTLSFTATDLQGAVSADAVSTITVVPVNDPPIAANDAETTDEDSAIANDVLPNDSDLEGDVLIVTAVNGAAGAVGAGVAGSTGGQFTVNGDGTFIFDPLGDFQYLGAGESETTSVSYTVSDGQGGTDTAIITITVTGLNDPPAAADDAIVIDEDTPFNGQLPAASDPDGDTVTYDLGGAPANGTVLINSDGSYVYTPDADFNGTDSFTYTVSDGTEAVTYTIDVTVGAVNDPPVATNDTAATDEDTPLTFDPLGNDSDVDGDPLTITEIDGQPIAPGGFMPVEGGSVTLNGDGTVTFIPNPDFNGDPSFTYTIDDGAGGTDTATVDLTVTSVNDPPVAVDDAVTTGENSAISGNVILDGPGRDGDPDGDILTVSAVDGNGGQVGTVIAGDNGGSFAISANGAFSFDPGTAFDDLGVGEARVTSVTYTVSDGNGGTDTAILTVTVTGANDTPEAPGLPPRTDTDASSIAYPAGDAFSDPENDPLSFAATDLPPGLSINAATGEITGTIENDASGPTGRTDYAVTITVDDGNGGVIERDFTWTVINPEPTAANNAFTTAEDVALSGDLSGDYNDPDGDDLAASVVAGPAHGDLVFNADGTFTYTPDADYHGNDSFTYQVDDGNGGIATATVNLTITPVNDAPDGTDRTVTIDEDTSYAFAIGDFGFTDVDPEDALTSVTITSLPANGTLSLLGVPIAAGQTIAAGDIAELLYTPAPDANGVALSSFTFAVSDDTDTDPVPNTFTIDVRPVNDPPVNALPTSFTATEDMPLRLTGLSVTDADAAGQAIRVTLSVDWGQLSATGGGGVSVSGSGSGSLVLNGSLANINAWLAGSSAPVYHPVADSNNPVVLTMTTNDRGNTGAGGALTDTDTAVIVVTPVNDVPEVPDATVTTPEDTPVNGAIEVDDPDNDTPTFTIADPPGNGTVVLNPDGTYTYTPAPDFHGEDSFDVEVDDGNGGTMTVTVTVDVTPVNDEPIGRDTEISTDEDTPVSGQLPPATDADGDQISYGGPAIRPEHGTVTINPDGSYTYVPDPDYNGPDSFTYTVTDGTVTVTYTVDIDVNPVNDPPVPDGGDGTITVTTHEETPHEGQLPPFTDPDGDPLTYGGPAAPPENGTVTINADGSFTYTPDPDFTGTDDFTYTVTDGTVTLTYTVTVVVEPLDDTHREVLTDYYRDGPYDAGPPVPGYVPLQVDGAVLNTVNNVTGTSGAALIIDAVNEAVSLNGTWTSDTDGIVLWAVRRSEAWQGYGQPEDVVGGMDFKLGGFDRVSASEGAAARLVTVDTVMENNFIYVLVRASGSEGLLEHSVTLSDGRALPGWLGVSGGGMLVGHPPAGAGVLDISVHVLSDDGTVTENFRIDLPTGSVSEITDVDEAAAGGWSARFSAQLDTELNRSSNASIELANALMHWDEAMR</sequence>
<dbReference type="InterPro" id="IPR028974">
    <property type="entry name" value="TSP_type-3_rpt"/>
</dbReference>
<dbReference type="SMART" id="SM00736">
    <property type="entry name" value="CADG"/>
    <property type="match status" value="5"/>
</dbReference>
<dbReference type="SUPFAM" id="SSF103647">
    <property type="entry name" value="TSP type-3 repeat"/>
    <property type="match status" value="2"/>
</dbReference>
<dbReference type="NCBIfam" id="NF012211">
    <property type="entry name" value="tand_rpt_95"/>
    <property type="match status" value="18"/>
</dbReference>
<feature type="region of interest" description="Disordered" evidence="1">
    <location>
        <begin position="2683"/>
        <end position="2714"/>
    </location>
</feature>
<dbReference type="PANTHER" id="PTHR45739">
    <property type="entry name" value="MATRIX PROTEIN, PUTATIVE-RELATED"/>
    <property type="match status" value="1"/>
</dbReference>
<dbReference type="EMBL" id="CP042264">
    <property type="protein sequence ID" value="QDY71160.1"/>
    <property type="molecule type" value="Genomic_DNA"/>
</dbReference>
<dbReference type="GO" id="GO:0007156">
    <property type="term" value="P:homophilic cell adhesion via plasma membrane adhesion molecules"/>
    <property type="evidence" value="ECO:0007669"/>
    <property type="project" value="InterPro"/>
</dbReference>
<dbReference type="Gene3D" id="2.60.120.260">
    <property type="entry name" value="Galactose-binding domain-like"/>
    <property type="match status" value="1"/>
</dbReference>
<dbReference type="Gene3D" id="4.10.1080.10">
    <property type="entry name" value="TSP type-3 repeat"/>
    <property type="match status" value="1"/>
</dbReference>
<feature type="region of interest" description="Disordered" evidence="1">
    <location>
        <begin position="963"/>
        <end position="1003"/>
    </location>
</feature>
<feature type="region of interest" description="Disordered" evidence="1">
    <location>
        <begin position="2372"/>
        <end position="2398"/>
    </location>
</feature>
<reference evidence="3 4" key="1">
    <citation type="submission" date="2019-07" db="EMBL/GenBank/DDBJ databases">
        <title>Litoreibacter alkalisoli sp. nov., isolated from saline-alkaline soil.</title>
        <authorList>
            <person name="Wang S."/>
            <person name="Xu L."/>
            <person name="Xing Y.-T."/>
            <person name="Sun J.-Q."/>
        </authorList>
    </citation>
    <scope>NUCLEOTIDE SEQUENCE [LARGE SCALE GENOMIC DNA]</scope>
    <source>
        <strain evidence="3 4">LN3S51</strain>
        <plasmid evidence="3 4">unnamed3</plasmid>
    </source>
</reference>
<organism evidence="3 4">
    <name type="scientific">Qingshengfaniella alkalisoli</name>
    <dbReference type="NCBI Taxonomy" id="2599296"/>
    <lineage>
        <taxon>Bacteria</taxon>
        <taxon>Pseudomonadati</taxon>
        <taxon>Pseudomonadota</taxon>
        <taxon>Alphaproteobacteria</taxon>
        <taxon>Rhodobacterales</taxon>
        <taxon>Paracoccaceae</taxon>
        <taxon>Qingshengfaniella</taxon>
    </lineage>
</organism>
<dbReference type="PROSITE" id="PS00018">
    <property type="entry name" value="EF_HAND_1"/>
    <property type="match status" value="1"/>
</dbReference>
<dbReference type="KEGG" id="lit:FPZ52_15770"/>
<dbReference type="PROSITE" id="PS50268">
    <property type="entry name" value="CADHERIN_2"/>
    <property type="match status" value="4"/>
</dbReference>
<dbReference type="Proteomes" id="UP000318483">
    <property type="component" value="Plasmid unnamed3"/>
</dbReference>
<evidence type="ECO:0000313" key="3">
    <source>
        <dbReference type="EMBL" id="QDY71160.1"/>
    </source>
</evidence>
<dbReference type="Gene3D" id="2.60.40.3440">
    <property type="match status" value="9"/>
</dbReference>
<accession>A0A5B8JAE0</accession>
<feature type="region of interest" description="Disordered" evidence="1">
    <location>
        <begin position="2898"/>
        <end position="2920"/>
    </location>
</feature>
<feature type="region of interest" description="Disordered" evidence="1">
    <location>
        <begin position="4615"/>
        <end position="4639"/>
    </location>
</feature>
<feature type="domain" description="Cadherin" evidence="2">
    <location>
        <begin position="3289"/>
        <end position="3408"/>
    </location>
</feature>
<feature type="domain" description="Cadherin" evidence="2">
    <location>
        <begin position="2573"/>
        <end position="2703"/>
    </location>
</feature>
<dbReference type="Gene3D" id="2.60.40.10">
    <property type="entry name" value="Immunoglobulins"/>
    <property type="match status" value="5"/>
</dbReference>
<evidence type="ECO:0000256" key="1">
    <source>
        <dbReference type="SAM" id="MobiDB-lite"/>
    </source>
</evidence>